<dbReference type="OrthoDB" id="5327667at2"/>
<dbReference type="Proteomes" id="UP000187012">
    <property type="component" value="Unassembled WGS sequence"/>
</dbReference>
<reference evidence="4 5" key="1">
    <citation type="submission" date="2016-12" db="EMBL/GenBank/DDBJ databases">
        <authorList>
            <person name="Song W.-J."/>
            <person name="Kurnit D.M."/>
        </authorList>
    </citation>
    <scope>NUCLEOTIDE SEQUENCE [LARGE SCALE GENOMIC DNA]</scope>
    <source>
        <strain evidence="4 5">STM7296</strain>
    </source>
</reference>
<evidence type="ECO:0000256" key="2">
    <source>
        <dbReference type="ARBA" id="ARBA00022638"/>
    </source>
</evidence>
<keyword evidence="2 3" id="KW-0081">Bacteriolytic enzyme</keyword>
<evidence type="ECO:0000313" key="4">
    <source>
        <dbReference type="EMBL" id="SIT44016.1"/>
    </source>
</evidence>
<dbReference type="Gene3D" id="1.10.530.40">
    <property type="match status" value="1"/>
</dbReference>
<dbReference type="Pfam" id="PF00959">
    <property type="entry name" value="Phage_lysozyme"/>
    <property type="match status" value="1"/>
</dbReference>
<comment type="catalytic activity">
    <reaction evidence="3">
        <text>Hydrolysis of (1-&gt;4)-beta-linkages between N-acetylmuramic acid and N-acetyl-D-glucosamine residues in a peptidoglycan and between N-acetyl-D-glucosamine residues in chitodextrins.</text>
        <dbReference type="EC" id="3.2.1.17"/>
    </reaction>
</comment>
<keyword evidence="3 4" id="KW-0378">Hydrolase</keyword>
<dbReference type="InterPro" id="IPR023347">
    <property type="entry name" value="Lysozyme_dom_sf"/>
</dbReference>
<dbReference type="STRING" id="1247936.BN2475_460010"/>
<keyword evidence="1 3" id="KW-0929">Antimicrobial</keyword>
<organism evidence="4 5">
    <name type="scientific">Paraburkholderia ribeironis</name>
    <dbReference type="NCBI Taxonomy" id="1247936"/>
    <lineage>
        <taxon>Bacteria</taxon>
        <taxon>Pseudomonadati</taxon>
        <taxon>Pseudomonadota</taxon>
        <taxon>Betaproteobacteria</taxon>
        <taxon>Burkholderiales</taxon>
        <taxon>Burkholderiaceae</taxon>
        <taxon>Paraburkholderia</taxon>
    </lineage>
</organism>
<dbReference type="GO" id="GO:0009253">
    <property type="term" value="P:peptidoglycan catabolic process"/>
    <property type="evidence" value="ECO:0007669"/>
    <property type="project" value="InterPro"/>
</dbReference>
<dbReference type="EMBL" id="CYGX02000046">
    <property type="protein sequence ID" value="SIT44016.1"/>
    <property type="molecule type" value="Genomic_DNA"/>
</dbReference>
<evidence type="ECO:0000313" key="5">
    <source>
        <dbReference type="Proteomes" id="UP000187012"/>
    </source>
</evidence>
<evidence type="ECO:0000256" key="1">
    <source>
        <dbReference type="ARBA" id="ARBA00022529"/>
    </source>
</evidence>
<keyword evidence="3 4" id="KW-0326">Glycosidase</keyword>
<dbReference type="AlphaFoldDB" id="A0A1N7S9E7"/>
<name>A0A1N7S9E7_9BURK</name>
<evidence type="ECO:0000256" key="3">
    <source>
        <dbReference type="RuleBase" id="RU003788"/>
    </source>
</evidence>
<keyword evidence="5" id="KW-1185">Reference proteome</keyword>
<protein>
    <recommendedName>
        <fullName evidence="3">Lysozyme</fullName>
        <ecNumber evidence="3">3.2.1.17</ecNumber>
    </recommendedName>
</protein>
<dbReference type="GO" id="GO:0016998">
    <property type="term" value="P:cell wall macromolecule catabolic process"/>
    <property type="evidence" value="ECO:0007669"/>
    <property type="project" value="InterPro"/>
</dbReference>
<proteinExistence type="inferred from homology"/>
<dbReference type="GO" id="GO:0003796">
    <property type="term" value="F:lysozyme activity"/>
    <property type="evidence" value="ECO:0007669"/>
    <property type="project" value="UniProtKB-EC"/>
</dbReference>
<dbReference type="SUPFAM" id="SSF53955">
    <property type="entry name" value="Lysozyme-like"/>
    <property type="match status" value="1"/>
</dbReference>
<dbReference type="GO" id="GO:0042742">
    <property type="term" value="P:defense response to bacterium"/>
    <property type="evidence" value="ECO:0007669"/>
    <property type="project" value="UniProtKB-KW"/>
</dbReference>
<accession>A0A1N7S9E7</accession>
<dbReference type="InterPro" id="IPR023346">
    <property type="entry name" value="Lysozyme-like_dom_sf"/>
</dbReference>
<sequence>MELLHHDLREAKRVVNNRVFVPLFQFEYDAIVDFVYNHRGHNDEFFALINTGHYDRVPRKIMEYTAAHGQHPLGLIRRRRAEGRLFATGNYDAAQ</sequence>
<gene>
    <name evidence="4" type="ORF">BN2475_460010</name>
</gene>
<dbReference type="GO" id="GO:0031640">
    <property type="term" value="P:killing of cells of another organism"/>
    <property type="evidence" value="ECO:0007669"/>
    <property type="project" value="UniProtKB-KW"/>
</dbReference>
<dbReference type="InterPro" id="IPR002196">
    <property type="entry name" value="Glyco_hydro_24"/>
</dbReference>
<comment type="similarity">
    <text evidence="3">Belongs to the glycosyl hydrolase 24 family.</text>
</comment>
<dbReference type="EC" id="3.2.1.17" evidence="3"/>